<dbReference type="GO" id="GO:0034517">
    <property type="term" value="P:ribophagy"/>
    <property type="evidence" value="ECO:0007669"/>
    <property type="project" value="TreeGrafter"/>
</dbReference>
<accession>A0A0D2ULX5</accession>
<evidence type="ECO:0008006" key="4">
    <source>
        <dbReference type="Google" id="ProtNLM"/>
    </source>
</evidence>
<reference evidence="3" key="1">
    <citation type="submission" date="2011-02" db="EMBL/GenBank/DDBJ databases">
        <title>The Genome Sequence of Capsaspora owczarzaki ATCC 30864.</title>
        <authorList>
            <person name="Russ C."/>
            <person name="Cuomo C."/>
            <person name="Burger G."/>
            <person name="Gray M.W."/>
            <person name="Holland P.W.H."/>
            <person name="King N."/>
            <person name="Lang F.B.F."/>
            <person name="Roger A.J."/>
            <person name="Ruiz-Trillo I."/>
            <person name="Young S.K."/>
            <person name="Zeng Q."/>
            <person name="Gargeya S."/>
            <person name="Alvarado L."/>
            <person name="Berlin A."/>
            <person name="Chapman S.B."/>
            <person name="Chen Z."/>
            <person name="Freedman E."/>
            <person name="Gellesch M."/>
            <person name="Goldberg J."/>
            <person name="Griggs A."/>
            <person name="Gujja S."/>
            <person name="Heilman E."/>
            <person name="Heiman D."/>
            <person name="Howarth C."/>
            <person name="Mehta T."/>
            <person name="Neiman D."/>
            <person name="Pearson M."/>
            <person name="Roberts A."/>
            <person name="Saif S."/>
            <person name="Shea T."/>
            <person name="Shenoy N."/>
            <person name="Sisk P."/>
            <person name="Stolte C."/>
            <person name="Sykes S."/>
            <person name="White J."/>
            <person name="Yandava C."/>
            <person name="Haas B."/>
            <person name="Nusbaum C."/>
            <person name="Birren B."/>
        </authorList>
    </citation>
    <scope>NUCLEOTIDE SEQUENCE</scope>
    <source>
        <strain evidence="3">ATCC 30864</strain>
    </source>
</reference>
<evidence type="ECO:0000313" key="2">
    <source>
        <dbReference type="EMBL" id="KJE96081.1"/>
    </source>
</evidence>
<gene>
    <name evidence="2" type="ORF">CAOG_006453</name>
</gene>
<dbReference type="GO" id="GO:0061709">
    <property type="term" value="P:reticulophagy"/>
    <property type="evidence" value="ECO:0007669"/>
    <property type="project" value="TreeGrafter"/>
</dbReference>
<dbReference type="RefSeq" id="XP_004345202.1">
    <property type="nucleotide sequence ID" value="XM_004345152.2"/>
</dbReference>
<feature type="coiled-coil region" evidence="1">
    <location>
        <begin position="803"/>
        <end position="879"/>
    </location>
</feature>
<dbReference type="InterPro" id="IPR040040">
    <property type="entry name" value="ATG11"/>
</dbReference>
<dbReference type="GO" id="GO:0000045">
    <property type="term" value="P:autophagosome assembly"/>
    <property type="evidence" value="ECO:0007669"/>
    <property type="project" value="InterPro"/>
</dbReference>
<evidence type="ECO:0000313" key="3">
    <source>
        <dbReference type="Proteomes" id="UP000008743"/>
    </source>
</evidence>
<dbReference type="Proteomes" id="UP000008743">
    <property type="component" value="Unassembled WGS sequence"/>
</dbReference>
<dbReference type="InParanoid" id="A0A0D2ULX5"/>
<dbReference type="GO" id="GO:1990316">
    <property type="term" value="C:Atg1/ULK1 kinase complex"/>
    <property type="evidence" value="ECO:0007669"/>
    <property type="project" value="TreeGrafter"/>
</dbReference>
<sequence>MSVHVFFIECATPFAFDLDIQSATVKTLMEAVFEYTRIPVNQQLLLASGDRPRVLSSKETILSLSIHGSERHPIYLIRLGTENGTAFPPPTFPAVNSSIQEAQDAVDAAAQLAPPSTFGEISDRILGQQRLASILFNACDQLRSVFLRLGEDVRSHQSGLEAVWQYIGLQLKKLQPSIVQFEDGYNSQRDRHQKLLDALPDVVRLLESISIPSTMIPSIDASPSNSLQLRQSAQQARTLIDYVDMERINQVYATCRNSQGTFDAEVQKMMAWWRECNTLLGTPPAPLSSHLSKLMTEEELESLFDQLRSLIAVIRRDHGSQPLTDPNVSVVVHDNNKEHLRQMMGYLEHLLSAYSALKNLLLDQLPGTWDSLQRANTIMDIRTKIDTMLKFFPDARDKKSLNFAIIRGTFLIPVPFGQKLLEICFRRAVAELYTQARSGTRELLDKVRRAIAKGVSDADASIVLDGALGSSSSGSSSGELERSNTGLAATRDLASSSGAATARSTLQLRGKQSSDSMNLLLMPIKGFDPNLPFAEMLRDTNQLELPALGKAEFDQLRTFFVGWADTLASGIPSSPRSKSSLYVRSLVETVILKDLDALVDRYDGLIAAIDTAIKRIETGSKIEVLDSANGLNTNEANGRIQELEGQVRQFTLFLAEIRRLGAVGGGGAAPSSGSASIVAESELRSQLQSASALETGLRAQLAAAISVETGLRVQLATFMSNESDLKAQLDTAATTEKDVRAQLMAAATLESELRSQLAVAAKTEQEVRRQLSVDAATEADLRAQIAVAGATETSLREQMAKAADAHRENNDRMLADLQEQSQQKAELQQVLETTQSTLLSTQSDCQTLRQELENLRKQLDSATADRHQAQQELAAQTQTATNAALEHSAALASLGAAHEAALAQVRAEHEAIAARGRTVLGSLNAEVANLKSSLDTQADQYSALQVAHVELTSRYEQVWRDNTTAQQARDAATSELEQLKSTLAAKADENALLQQQLADATRQLDAQSDTAKLLAQDREDLNQRLVRAQEELAGLQAAARVQEAAALAFADERKASGEKAQKLQSQIVELQQAQQATAMEMVAAKTKADQRVQALSQALEQLFALAHADREAGGDAAPSARVLEASAVKQLPEALQTTLGDLEACIIRMQSALVTDKTLLDKDRELISQLRHLVQGKNLQPDDLANLASMVRALEPAFTHIQLVARSVLQHSPAEIPSTGLNVALPTCSASAPVEEVFRNVAAWSGILQKLNLAVLSVKTDSIFQHLNQMMEKESESFARGADVIAVQNFSPGSAVVCFPNADKSKWCVLHLSDGVFVRDYFVSQECCRELRLQDTSKKELYAARVLAIRPKPDPKKTAYEVDIEAM</sequence>
<dbReference type="GO" id="GO:0019901">
    <property type="term" value="F:protein kinase binding"/>
    <property type="evidence" value="ECO:0007669"/>
    <property type="project" value="TreeGrafter"/>
</dbReference>
<dbReference type="GO" id="GO:0034727">
    <property type="term" value="P:piecemeal microautophagy of the nucleus"/>
    <property type="evidence" value="ECO:0007669"/>
    <property type="project" value="TreeGrafter"/>
</dbReference>
<dbReference type="CDD" id="cd17060">
    <property type="entry name" value="Ubl_RB1CC1"/>
    <property type="match status" value="1"/>
</dbReference>
<dbReference type="PANTHER" id="PTHR13222">
    <property type="entry name" value="RB1-INDUCIBLE COILED-COIL"/>
    <property type="match status" value="1"/>
</dbReference>
<evidence type="ECO:0000256" key="1">
    <source>
        <dbReference type="SAM" id="Coils"/>
    </source>
</evidence>
<keyword evidence="3" id="KW-1185">Reference proteome</keyword>
<organism evidence="2 3">
    <name type="scientific">Capsaspora owczarzaki (strain ATCC 30864)</name>
    <dbReference type="NCBI Taxonomy" id="595528"/>
    <lineage>
        <taxon>Eukaryota</taxon>
        <taxon>Filasterea</taxon>
        <taxon>Capsaspora</taxon>
    </lineage>
</organism>
<protein>
    <recommendedName>
        <fullName evidence="4">Ubiquitin-like domain-containing protein</fullName>
    </recommendedName>
</protein>
<keyword evidence="1" id="KW-0175">Coiled coil</keyword>
<proteinExistence type="predicted"/>
<feature type="coiled-coil region" evidence="1">
    <location>
        <begin position="962"/>
        <end position="1080"/>
    </location>
</feature>
<name>A0A0D2ULX5_CAPO3</name>
<dbReference type="Gene3D" id="3.10.20.90">
    <property type="entry name" value="Phosphatidylinositol 3-kinase Catalytic Subunit, Chain A, domain 1"/>
    <property type="match status" value="1"/>
</dbReference>
<dbReference type="GO" id="GO:0000422">
    <property type="term" value="P:autophagy of mitochondrion"/>
    <property type="evidence" value="ECO:0007669"/>
    <property type="project" value="TreeGrafter"/>
</dbReference>
<dbReference type="GO" id="GO:0034045">
    <property type="term" value="C:phagophore assembly site membrane"/>
    <property type="evidence" value="ECO:0007669"/>
    <property type="project" value="TreeGrafter"/>
</dbReference>
<dbReference type="EMBL" id="KE346370">
    <property type="protein sequence ID" value="KJE96081.1"/>
    <property type="molecule type" value="Genomic_DNA"/>
</dbReference>
<dbReference type="PhylomeDB" id="A0A0D2ULX5"/>
<dbReference type="PANTHER" id="PTHR13222:SF1">
    <property type="entry name" value="RB1-INDUCIBLE COILED-COIL PROTEIN 1"/>
    <property type="match status" value="1"/>
</dbReference>
<dbReference type="GO" id="GO:0060090">
    <property type="term" value="F:molecular adaptor activity"/>
    <property type="evidence" value="ECO:0007669"/>
    <property type="project" value="TreeGrafter"/>
</dbReference>